<evidence type="ECO:0000313" key="3">
    <source>
        <dbReference type="Proteomes" id="UP001196413"/>
    </source>
</evidence>
<comment type="caution">
    <text evidence="2">The sequence shown here is derived from an EMBL/GenBank/DDBJ whole genome shotgun (WGS) entry which is preliminary data.</text>
</comment>
<dbReference type="AlphaFoldDB" id="A0AAD5R300"/>
<evidence type="ECO:0000313" key="2">
    <source>
        <dbReference type="EMBL" id="KAJ1368635.1"/>
    </source>
</evidence>
<sequence>MRVDLIDRTVTFHLGGPASRTNTLRNATQMVHELKEHRRGPGPWTENGPSGEGGTRLPPTSLVSSIAELHPNGCLTSPGPPHLNALSIH</sequence>
<proteinExistence type="predicted"/>
<evidence type="ECO:0000256" key="1">
    <source>
        <dbReference type="SAM" id="MobiDB-lite"/>
    </source>
</evidence>
<reference evidence="2" key="1">
    <citation type="submission" date="2021-06" db="EMBL/GenBank/DDBJ databases">
        <title>Parelaphostrongylus tenuis whole genome reference sequence.</title>
        <authorList>
            <person name="Garwood T.J."/>
            <person name="Larsen P.A."/>
            <person name="Fountain-Jones N.M."/>
            <person name="Garbe J.R."/>
            <person name="Macchietto M.G."/>
            <person name="Kania S.A."/>
            <person name="Gerhold R.W."/>
            <person name="Richards J.E."/>
            <person name="Wolf T.M."/>
        </authorList>
    </citation>
    <scope>NUCLEOTIDE SEQUENCE</scope>
    <source>
        <strain evidence="2">MNPRO001-30</strain>
        <tissue evidence="2">Meninges</tissue>
    </source>
</reference>
<feature type="region of interest" description="Disordered" evidence="1">
    <location>
        <begin position="33"/>
        <end position="60"/>
    </location>
</feature>
<keyword evidence="3" id="KW-1185">Reference proteome</keyword>
<name>A0AAD5R300_PARTN</name>
<organism evidence="2 3">
    <name type="scientific">Parelaphostrongylus tenuis</name>
    <name type="common">Meningeal worm</name>
    <dbReference type="NCBI Taxonomy" id="148309"/>
    <lineage>
        <taxon>Eukaryota</taxon>
        <taxon>Metazoa</taxon>
        <taxon>Ecdysozoa</taxon>
        <taxon>Nematoda</taxon>
        <taxon>Chromadorea</taxon>
        <taxon>Rhabditida</taxon>
        <taxon>Rhabditina</taxon>
        <taxon>Rhabditomorpha</taxon>
        <taxon>Strongyloidea</taxon>
        <taxon>Metastrongylidae</taxon>
        <taxon>Parelaphostrongylus</taxon>
    </lineage>
</organism>
<gene>
    <name evidence="2" type="ORF">KIN20_029847</name>
</gene>
<dbReference type="EMBL" id="JAHQIW010006258">
    <property type="protein sequence ID" value="KAJ1368635.1"/>
    <property type="molecule type" value="Genomic_DNA"/>
</dbReference>
<protein>
    <submittedName>
        <fullName evidence="2">Uncharacterized protein</fullName>
    </submittedName>
</protein>
<dbReference type="Proteomes" id="UP001196413">
    <property type="component" value="Unassembled WGS sequence"/>
</dbReference>
<accession>A0AAD5R300</accession>